<feature type="signal peptide" evidence="2">
    <location>
        <begin position="1"/>
        <end position="21"/>
    </location>
</feature>
<feature type="chain" id="PRO_5047046155" evidence="2">
    <location>
        <begin position="22"/>
        <end position="407"/>
    </location>
</feature>
<evidence type="ECO:0000259" key="3">
    <source>
        <dbReference type="PROSITE" id="PS51277"/>
    </source>
</evidence>
<feature type="domain" description="BURP" evidence="3">
    <location>
        <begin position="195"/>
        <end position="406"/>
    </location>
</feature>
<dbReference type="KEGG" id="soe:110774934"/>
<dbReference type="AlphaFoldDB" id="A0A9R0HQV7"/>
<feature type="region of interest" description="Disordered" evidence="1">
    <location>
        <begin position="115"/>
        <end position="149"/>
    </location>
</feature>
<dbReference type="InterPro" id="IPR044816">
    <property type="entry name" value="BURP"/>
</dbReference>
<keyword evidence="2" id="KW-0732">Signal</keyword>
<reference evidence="4" key="1">
    <citation type="journal article" date="2021" name="Nat. Commun.">
        <title>Genomic analyses provide insights into spinach domestication and the genetic basis of agronomic traits.</title>
        <authorList>
            <person name="Cai X."/>
            <person name="Sun X."/>
            <person name="Xu C."/>
            <person name="Sun H."/>
            <person name="Wang X."/>
            <person name="Ge C."/>
            <person name="Zhang Z."/>
            <person name="Wang Q."/>
            <person name="Fei Z."/>
            <person name="Jiao C."/>
            <person name="Wang Q."/>
        </authorList>
    </citation>
    <scope>NUCLEOTIDE SEQUENCE [LARGE SCALE GENOMIC DNA]</scope>
    <source>
        <strain evidence="4">cv. Varoflay</strain>
    </source>
</reference>
<dbReference type="Proteomes" id="UP000813463">
    <property type="component" value="Chromosome 1"/>
</dbReference>
<organism evidence="4 5">
    <name type="scientific">Spinacia oleracea</name>
    <name type="common">Spinach</name>
    <dbReference type="NCBI Taxonomy" id="3562"/>
    <lineage>
        <taxon>Eukaryota</taxon>
        <taxon>Viridiplantae</taxon>
        <taxon>Streptophyta</taxon>
        <taxon>Embryophyta</taxon>
        <taxon>Tracheophyta</taxon>
        <taxon>Spermatophyta</taxon>
        <taxon>Magnoliopsida</taxon>
        <taxon>eudicotyledons</taxon>
        <taxon>Gunneridae</taxon>
        <taxon>Pentapetalae</taxon>
        <taxon>Caryophyllales</taxon>
        <taxon>Chenopodiaceae</taxon>
        <taxon>Chenopodioideae</taxon>
        <taxon>Anserineae</taxon>
        <taxon>Spinacia</taxon>
    </lineage>
</organism>
<feature type="compositionally biased region" description="Polar residues" evidence="1">
    <location>
        <begin position="89"/>
        <end position="103"/>
    </location>
</feature>
<keyword evidence="4" id="KW-1185">Reference proteome</keyword>
<protein>
    <submittedName>
        <fullName evidence="5">BURP domain protein RD22</fullName>
    </submittedName>
</protein>
<dbReference type="RefSeq" id="XP_021835228.2">
    <property type="nucleotide sequence ID" value="XM_021979536.2"/>
</dbReference>
<sequence>MALHILPILTFLFIGFMVSQAALPPEIYWKKMLSNSDMPRAIKNSLPKPEWMEDKSTSVNVGKGGVHVNTGGKQGGGTIVNVGPHKGVNVNTGKPNGGHTNVNVGPKSGVRVHTGKPGGGHTDVNVGPKSGVGVHTRKPGKGGADVGVGKGGVIVRSGPKKKPVFVGVHPGPNPFNYNYAASEAQLHDDPTRALFFLEKDMKLGNSMNLHFTRSTNAATFLPREEATSMPFSSKKIPEILSEFSVQPDSDEAKVIEETIKGCEAKGIIGEQKYCATSLESLVDYAKNSLGKNVKAMSTEAKNIQDKVQKYTITMVKKVADDNEAAVCHKQKYAYAVFYCHKTKGTSAYVVSLMSPNGSKAKAMAICHKDTSAWNPKHLAFQVLNVKPGSVPICHFLPEDHIVWVPNN</sequence>
<evidence type="ECO:0000313" key="4">
    <source>
        <dbReference type="Proteomes" id="UP000813463"/>
    </source>
</evidence>
<dbReference type="GeneID" id="110774934"/>
<evidence type="ECO:0000256" key="1">
    <source>
        <dbReference type="SAM" id="MobiDB-lite"/>
    </source>
</evidence>
<dbReference type="PANTHER" id="PTHR31236:SF2">
    <property type="entry name" value="BURP DOMAIN PROTEIN RD22"/>
    <property type="match status" value="1"/>
</dbReference>
<dbReference type="InterPro" id="IPR004873">
    <property type="entry name" value="BURP_dom"/>
</dbReference>
<dbReference type="PROSITE" id="PS51277">
    <property type="entry name" value="BURP"/>
    <property type="match status" value="1"/>
</dbReference>
<dbReference type="SMART" id="SM01045">
    <property type="entry name" value="BURP"/>
    <property type="match status" value="1"/>
</dbReference>
<accession>A0A9R0HQV7</accession>
<evidence type="ECO:0000313" key="5">
    <source>
        <dbReference type="RefSeq" id="XP_021835228.2"/>
    </source>
</evidence>
<reference evidence="5" key="2">
    <citation type="submission" date="2025-08" db="UniProtKB">
        <authorList>
            <consortium name="RefSeq"/>
        </authorList>
    </citation>
    <scope>IDENTIFICATION</scope>
    <source>
        <tissue evidence="5">Leaf</tissue>
    </source>
</reference>
<dbReference type="Pfam" id="PF03181">
    <property type="entry name" value="BURP"/>
    <property type="match status" value="1"/>
</dbReference>
<name>A0A9R0HQV7_SPIOL</name>
<proteinExistence type="predicted"/>
<gene>
    <name evidence="5" type="primary">LOC110774934</name>
</gene>
<dbReference type="PANTHER" id="PTHR31236">
    <property type="entry name" value="BURP DOMAIN PROTEIN USPL1-LIKE"/>
    <property type="match status" value="1"/>
</dbReference>
<evidence type="ECO:0000256" key="2">
    <source>
        <dbReference type="SAM" id="SignalP"/>
    </source>
</evidence>
<feature type="region of interest" description="Disordered" evidence="1">
    <location>
        <begin position="88"/>
        <end position="107"/>
    </location>
</feature>